<feature type="transmembrane region" description="Helical" evidence="6">
    <location>
        <begin position="229"/>
        <end position="252"/>
    </location>
</feature>
<evidence type="ECO:0000256" key="6">
    <source>
        <dbReference type="SAM" id="Phobius"/>
    </source>
</evidence>
<keyword evidence="2" id="KW-0813">Transport</keyword>
<evidence type="ECO:0000256" key="5">
    <source>
        <dbReference type="ARBA" id="ARBA00023136"/>
    </source>
</evidence>
<feature type="transmembrane region" description="Helical" evidence="6">
    <location>
        <begin position="140"/>
        <end position="159"/>
    </location>
</feature>
<protein>
    <recommendedName>
        <fullName evidence="7">Major facilitator superfamily (MFS) profile domain-containing protein</fullName>
    </recommendedName>
</protein>
<dbReference type="Pfam" id="PF07690">
    <property type="entry name" value="MFS_1"/>
    <property type="match status" value="1"/>
</dbReference>
<keyword evidence="3 6" id="KW-0812">Transmembrane</keyword>
<feature type="transmembrane region" description="Helical" evidence="6">
    <location>
        <begin position="84"/>
        <end position="103"/>
    </location>
</feature>
<dbReference type="GO" id="GO:0005886">
    <property type="term" value="C:plasma membrane"/>
    <property type="evidence" value="ECO:0007669"/>
    <property type="project" value="UniProtKB-SubCell"/>
</dbReference>
<dbReference type="OrthoDB" id="102502at2"/>
<reference evidence="8 9" key="1">
    <citation type="submission" date="2017-07" db="EMBL/GenBank/DDBJ databases">
        <title>The genome sequence of Paludifilum halophilum highlights mechanisms for microbial adaptation to high salt environemnts.</title>
        <authorList>
            <person name="Belbahri L."/>
        </authorList>
    </citation>
    <scope>NUCLEOTIDE SEQUENCE [LARGE SCALE GENOMIC DNA]</scope>
    <source>
        <strain evidence="8 9">DSM 102817</strain>
    </source>
</reference>
<dbReference type="InterPro" id="IPR036259">
    <property type="entry name" value="MFS_trans_sf"/>
</dbReference>
<keyword evidence="4 6" id="KW-1133">Transmembrane helix</keyword>
<evidence type="ECO:0000256" key="1">
    <source>
        <dbReference type="ARBA" id="ARBA00004651"/>
    </source>
</evidence>
<evidence type="ECO:0000313" key="8">
    <source>
        <dbReference type="EMBL" id="OYD07844.1"/>
    </source>
</evidence>
<dbReference type="GO" id="GO:0022857">
    <property type="term" value="F:transmembrane transporter activity"/>
    <property type="evidence" value="ECO:0007669"/>
    <property type="project" value="InterPro"/>
</dbReference>
<evidence type="ECO:0000256" key="2">
    <source>
        <dbReference type="ARBA" id="ARBA00022448"/>
    </source>
</evidence>
<feature type="transmembrane region" description="Helical" evidence="6">
    <location>
        <begin position="21"/>
        <end position="45"/>
    </location>
</feature>
<evidence type="ECO:0000313" key="9">
    <source>
        <dbReference type="Proteomes" id="UP000215459"/>
    </source>
</evidence>
<gene>
    <name evidence="8" type="ORF">CHM34_10365</name>
</gene>
<evidence type="ECO:0000259" key="7">
    <source>
        <dbReference type="PROSITE" id="PS50850"/>
    </source>
</evidence>
<feature type="transmembrane region" description="Helical" evidence="6">
    <location>
        <begin position="203"/>
        <end position="223"/>
    </location>
</feature>
<feature type="transmembrane region" description="Helical" evidence="6">
    <location>
        <begin position="363"/>
        <end position="386"/>
    </location>
</feature>
<dbReference type="Gene3D" id="1.20.1720.10">
    <property type="entry name" value="Multidrug resistance protein D"/>
    <property type="match status" value="1"/>
</dbReference>
<feature type="domain" description="Major facilitator superfamily (MFS) profile" evidence="7">
    <location>
        <begin position="18"/>
        <end position="470"/>
    </location>
</feature>
<organism evidence="8 9">
    <name type="scientific">Paludifilum halophilum</name>
    <dbReference type="NCBI Taxonomy" id="1642702"/>
    <lineage>
        <taxon>Bacteria</taxon>
        <taxon>Bacillati</taxon>
        <taxon>Bacillota</taxon>
        <taxon>Bacilli</taxon>
        <taxon>Bacillales</taxon>
        <taxon>Thermoactinomycetaceae</taxon>
        <taxon>Paludifilum</taxon>
    </lineage>
</organism>
<accession>A0A235B6B0</accession>
<feature type="transmembrane region" description="Helical" evidence="6">
    <location>
        <begin position="338"/>
        <end position="357"/>
    </location>
</feature>
<feature type="transmembrane region" description="Helical" evidence="6">
    <location>
        <begin position="309"/>
        <end position="326"/>
    </location>
</feature>
<dbReference type="SUPFAM" id="SSF103473">
    <property type="entry name" value="MFS general substrate transporter"/>
    <property type="match status" value="1"/>
</dbReference>
<feature type="transmembrane region" description="Helical" evidence="6">
    <location>
        <begin position="438"/>
        <end position="461"/>
    </location>
</feature>
<dbReference type="InterPro" id="IPR020846">
    <property type="entry name" value="MFS_dom"/>
</dbReference>
<comment type="subcellular location">
    <subcellularLocation>
        <location evidence="1">Cell membrane</location>
        <topology evidence="1">Multi-pass membrane protein</topology>
    </subcellularLocation>
</comment>
<keyword evidence="5 6" id="KW-0472">Membrane</keyword>
<keyword evidence="9" id="KW-1185">Reference proteome</keyword>
<dbReference type="InterPro" id="IPR011701">
    <property type="entry name" value="MFS"/>
</dbReference>
<feature type="transmembrane region" description="Helical" evidence="6">
    <location>
        <begin position="398"/>
        <end position="418"/>
    </location>
</feature>
<evidence type="ECO:0000256" key="3">
    <source>
        <dbReference type="ARBA" id="ARBA00022692"/>
    </source>
</evidence>
<dbReference type="EMBL" id="NOWF01000005">
    <property type="protein sequence ID" value="OYD07844.1"/>
    <property type="molecule type" value="Genomic_DNA"/>
</dbReference>
<dbReference type="PANTHER" id="PTHR23501:SF191">
    <property type="entry name" value="VACUOLAR BASIC AMINO ACID TRANSPORTER 4"/>
    <property type="match status" value="1"/>
</dbReference>
<feature type="transmembrane region" description="Helical" evidence="6">
    <location>
        <begin position="171"/>
        <end position="191"/>
    </location>
</feature>
<proteinExistence type="predicted"/>
<dbReference type="Proteomes" id="UP000215459">
    <property type="component" value="Unassembled WGS sequence"/>
</dbReference>
<comment type="caution">
    <text evidence="8">The sequence shown here is derived from an EMBL/GenBank/DDBJ whole genome shotgun (WGS) entry which is preliminary data.</text>
</comment>
<feature type="transmembrane region" description="Helical" evidence="6">
    <location>
        <begin position="273"/>
        <end position="297"/>
    </location>
</feature>
<dbReference type="PROSITE" id="PS50850">
    <property type="entry name" value="MFS"/>
    <property type="match status" value="1"/>
</dbReference>
<dbReference type="PANTHER" id="PTHR23501">
    <property type="entry name" value="MAJOR FACILITATOR SUPERFAMILY"/>
    <property type="match status" value="1"/>
</dbReference>
<dbReference type="AlphaFoldDB" id="A0A235B6B0"/>
<evidence type="ECO:0000256" key="4">
    <source>
        <dbReference type="ARBA" id="ARBA00022989"/>
    </source>
</evidence>
<sequence length="480" mass="51601">MTGSSMGGDGMPFRKNLSLDAFIIAIFIGALDICIVAPSLTVIAADLGFPVRWVIWVIALHLAVFVLALPLMETWGVRFGWREWFFVALFLYGAGSFIAGGSTTWTALMAGRVIQALGAGGVVPQLSAEIRRLSENRRKGWRVAVHGVLAALLIALPLYSSAVTHFFSWRWIFWTKIPAVLVVAILTFRLARGGRFRSKPYQVHGVFYFGAILLSAMVAVSQLDPSLGWAALIDPSVLPFAVLVIGLPVLMFMADRQSSRPFFASQLFTDIRLVGLHTVVALAGCTWAAAVLVPGWMVEVFQQPPGSGGPFLSIVAASAWLSLPLARWTTRYWGYQGVLAVGFFATAFAYFTLALALEPVPLIAVLIVLGFGISFTLTAPVHELLFGVVPYRQVKNGLMVIGMFRAAGGALGLILIGLSFHRAPAFTGWIASAQGLPALWSMGYQMGMLTVSGVSVVGLILSLTLPSPGEDPAETEGERG</sequence>
<name>A0A235B6B0_9BACL</name>
<feature type="transmembrane region" description="Helical" evidence="6">
    <location>
        <begin position="51"/>
        <end position="72"/>
    </location>
</feature>